<dbReference type="InterPro" id="IPR036689">
    <property type="entry name" value="ESAT-6-like_sf"/>
</dbReference>
<name>A0A561UDA0_9ACTN</name>
<accession>A0A561UDA0</accession>
<dbReference type="EMBL" id="VIWT01000001">
    <property type="protein sequence ID" value="TWF97352.1"/>
    <property type="molecule type" value="Genomic_DNA"/>
</dbReference>
<keyword evidence="2" id="KW-1185">Reference proteome</keyword>
<gene>
    <name evidence="1" type="ORF">FHX73_111132</name>
</gene>
<evidence type="ECO:0000313" key="1">
    <source>
        <dbReference type="EMBL" id="TWF97352.1"/>
    </source>
</evidence>
<organism evidence="1 2">
    <name type="scientific">Kitasatospora viridis</name>
    <dbReference type="NCBI Taxonomy" id="281105"/>
    <lineage>
        <taxon>Bacteria</taxon>
        <taxon>Bacillati</taxon>
        <taxon>Actinomycetota</taxon>
        <taxon>Actinomycetes</taxon>
        <taxon>Kitasatosporales</taxon>
        <taxon>Streptomycetaceae</taxon>
        <taxon>Kitasatospora</taxon>
    </lineage>
</organism>
<evidence type="ECO:0008006" key="3">
    <source>
        <dbReference type="Google" id="ProtNLM"/>
    </source>
</evidence>
<protein>
    <recommendedName>
        <fullName evidence="3">Type VII secretion system (Wss) protein ESAT-6</fullName>
    </recommendedName>
</protein>
<dbReference type="OrthoDB" id="3284120at2"/>
<dbReference type="SUPFAM" id="SSF140453">
    <property type="entry name" value="EsxAB dimer-like"/>
    <property type="match status" value="1"/>
</dbReference>
<reference evidence="1 2" key="1">
    <citation type="submission" date="2019-06" db="EMBL/GenBank/DDBJ databases">
        <title>Sequencing the genomes of 1000 actinobacteria strains.</title>
        <authorList>
            <person name="Klenk H.-P."/>
        </authorList>
    </citation>
    <scope>NUCLEOTIDE SEQUENCE [LARGE SCALE GENOMIC DNA]</scope>
    <source>
        <strain evidence="1 2">DSM 44826</strain>
    </source>
</reference>
<dbReference type="AlphaFoldDB" id="A0A561UDA0"/>
<dbReference type="Gene3D" id="1.10.287.1060">
    <property type="entry name" value="ESAT-6-like"/>
    <property type="match status" value="1"/>
</dbReference>
<dbReference type="RefSeq" id="WP_145903778.1">
    <property type="nucleotide sequence ID" value="NZ_BAAAMZ010000008.1"/>
</dbReference>
<dbReference type="Proteomes" id="UP000317940">
    <property type="component" value="Unassembled WGS sequence"/>
</dbReference>
<proteinExistence type="predicted"/>
<evidence type="ECO:0000313" key="2">
    <source>
        <dbReference type="Proteomes" id="UP000317940"/>
    </source>
</evidence>
<sequence length="119" mass="12165">MGNQPAQPDISIHPDEVLAAAPTFTTQSQRLDSAITNLTSALQGLGSPWGADDPGKKFGAAYTPQRDQLLKSLGVLVKGLASVHLGLEAMAGNHQGNDTAVAATLAGSGSADDSEKARE</sequence>
<comment type="caution">
    <text evidence="1">The sequence shown here is derived from an EMBL/GenBank/DDBJ whole genome shotgun (WGS) entry which is preliminary data.</text>
</comment>